<evidence type="ECO:0000313" key="5">
    <source>
        <dbReference type="EMBL" id="SHF77205.1"/>
    </source>
</evidence>
<protein>
    <submittedName>
        <fullName evidence="5">Transcriptional regulator, LacI family</fullName>
    </submittedName>
</protein>
<dbReference type="PROSITE" id="PS00356">
    <property type="entry name" value="HTH_LACI_1"/>
    <property type="match status" value="1"/>
</dbReference>
<evidence type="ECO:0000256" key="1">
    <source>
        <dbReference type="ARBA" id="ARBA00023015"/>
    </source>
</evidence>
<dbReference type="InterPro" id="IPR010982">
    <property type="entry name" value="Lambda_DNA-bd_dom_sf"/>
</dbReference>
<dbReference type="GO" id="GO:0003700">
    <property type="term" value="F:DNA-binding transcription factor activity"/>
    <property type="evidence" value="ECO:0007669"/>
    <property type="project" value="TreeGrafter"/>
</dbReference>
<feature type="domain" description="HTH lacI-type" evidence="4">
    <location>
        <begin position="8"/>
        <end position="62"/>
    </location>
</feature>
<evidence type="ECO:0000256" key="3">
    <source>
        <dbReference type="ARBA" id="ARBA00023163"/>
    </source>
</evidence>
<dbReference type="CDD" id="cd06307">
    <property type="entry name" value="PBP1_sugar_binding"/>
    <property type="match status" value="1"/>
</dbReference>
<dbReference type="SMART" id="SM00354">
    <property type="entry name" value="HTH_LACI"/>
    <property type="match status" value="1"/>
</dbReference>
<dbReference type="STRING" id="1297750.SAMN05444405_11390"/>
<dbReference type="PANTHER" id="PTHR30146">
    <property type="entry name" value="LACI-RELATED TRANSCRIPTIONAL REPRESSOR"/>
    <property type="match status" value="1"/>
</dbReference>
<dbReference type="Gene3D" id="1.10.260.40">
    <property type="entry name" value="lambda repressor-like DNA-binding domains"/>
    <property type="match status" value="1"/>
</dbReference>
<name>A0A1M5EDC3_9BACE</name>
<dbReference type="SUPFAM" id="SSF47413">
    <property type="entry name" value="lambda repressor-like DNA-binding domains"/>
    <property type="match status" value="1"/>
</dbReference>
<accession>A0A1M5EDC3</accession>
<dbReference type="AlphaFoldDB" id="A0A1M5EDC3"/>
<dbReference type="SUPFAM" id="SSF53822">
    <property type="entry name" value="Periplasmic binding protein-like I"/>
    <property type="match status" value="1"/>
</dbReference>
<dbReference type="CDD" id="cd01392">
    <property type="entry name" value="HTH_LacI"/>
    <property type="match status" value="1"/>
</dbReference>
<dbReference type="InterPro" id="IPR000843">
    <property type="entry name" value="HTH_LacI"/>
</dbReference>
<dbReference type="EMBL" id="FQTV01000013">
    <property type="protein sequence ID" value="SHF77205.1"/>
    <property type="molecule type" value="Genomic_DNA"/>
</dbReference>
<keyword evidence="1" id="KW-0805">Transcription regulation</keyword>
<organism evidence="5 6">
    <name type="scientific">Bacteroides luti</name>
    <dbReference type="NCBI Taxonomy" id="1297750"/>
    <lineage>
        <taxon>Bacteria</taxon>
        <taxon>Pseudomonadati</taxon>
        <taxon>Bacteroidota</taxon>
        <taxon>Bacteroidia</taxon>
        <taxon>Bacteroidales</taxon>
        <taxon>Bacteroidaceae</taxon>
        <taxon>Bacteroides</taxon>
    </lineage>
</organism>
<dbReference type="Pfam" id="PF00356">
    <property type="entry name" value="LacI"/>
    <property type="match status" value="1"/>
</dbReference>
<reference evidence="5 6" key="1">
    <citation type="submission" date="2016-11" db="EMBL/GenBank/DDBJ databases">
        <authorList>
            <person name="Jaros S."/>
            <person name="Januszkiewicz K."/>
            <person name="Wedrychowicz H."/>
        </authorList>
    </citation>
    <scope>NUCLEOTIDE SEQUENCE [LARGE SCALE GENOMIC DNA]</scope>
    <source>
        <strain evidence="5 6">DSM 26991</strain>
    </source>
</reference>
<dbReference type="OrthoDB" id="628703at2"/>
<proteinExistence type="predicted"/>
<dbReference type="InterPro" id="IPR028082">
    <property type="entry name" value="Peripla_BP_I"/>
</dbReference>
<evidence type="ECO:0000313" key="6">
    <source>
        <dbReference type="Proteomes" id="UP000184509"/>
    </source>
</evidence>
<dbReference type="Proteomes" id="UP000184509">
    <property type="component" value="Unassembled WGS sequence"/>
</dbReference>
<evidence type="ECO:0000256" key="2">
    <source>
        <dbReference type="ARBA" id="ARBA00023125"/>
    </source>
</evidence>
<dbReference type="GO" id="GO:0000976">
    <property type="term" value="F:transcription cis-regulatory region binding"/>
    <property type="evidence" value="ECO:0007669"/>
    <property type="project" value="TreeGrafter"/>
</dbReference>
<keyword evidence="2" id="KW-0238">DNA-binding</keyword>
<keyword evidence="3" id="KW-0804">Transcription</keyword>
<dbReference type="PANTHER" id="PTHR30146:SF144">
    <property type="entry name" value="LACI-FAMILY TRANSCRIPTION REGULATOR"/>
    <property type="match status" value="1"/>
</dbReference>
<gene>
    <name evidence="5" type="ORF">SAMN05444405_11390</name>
</gene>
<dbReference type="PROSITE" id="PS50932">
    <property type="entry name" value="HTH_LACI_2"/>
    <property type="match status" value="1"/>
</dbReference>
<sequence length="354" mass="39905">MTKDTENIRIKDIAQMAGVSAGTVDRVLHNRGRVSEENLKKVNAVLKMVNYQPNLIARSLASKKQYKIVAIIPSFKKGEYWESISKGIDKAGNEFEDYGVHIQKLYFDQYDNNSLNKTVDELFQISFDAVLIASLFANSVISISEKLDELNIPYNYIDSNISGQNQLAYFGTNSFDSGVIGAKILLNSIGKDANILVSRMIHSGDQNSNQSINREAGFNSYLNTVGYTGKVHYVDLKIGSSVFNFSVLDAFFESQNNIKGIIVFNSTCHKLANYIKVRDIHNLIVVGYDAIEENANVLREGYITALIAQRPQLQGYNGIKSLCEYLILKKRPQKENFMPIDILMKENVDYYNEQ</sequence>
<dbReference type="RefSeq" id="WP_073402875.1">
    <property type="nucleotide sequence ID" value="NZ_FQTV01000013.1"/>
</dbReference>
<dbReference type="InterPro" id="IPR025997">
    <property type="entry name" value="SBP_2_dom"/>
</dbReference>
<dbReference type="Pfam" id="PF13407">
    <property type="entry name" value="Peripla_BP_4"/>
    <property type="match status" value="1"/>
</dbReference>
<dbReference type="Gene3D" id="3.40.50.2300">
    <property type="match status" value="2"/>
</dbReference>
<evidence type="ECO:0000259" key="4">
    <source>
        <dbReference type="PROSITE" id="PS50932"/>
    </source>
</evidence>
<keyword evidence="6" id="KW-1185">Reference proteome</keyword>